<evidence type="ECO:0000259" key="1">
    <source>
        <dbReference type="Pfam" id="PF08241"/>
    </source>
</evidence>
<comment type="caution">
    <text evidence="2">The sequence shown here is derived from an EMBL/GenBank/DDBJ whole genome shotgun (WGS) entry which is preliminary data.</text>
</comment>
<protein>
    <submittedName>
        <fullName evidence="2">Juvenile hormone acid O-methyltransferase</fullName>
    </submittedName>
</protein>
<dbReference type="InterPro" id="IPR029063">
    <property type="entry name" value="SAM-dependent_MTases_sf"/>
</dbReference>
<feature type="domain" description="Methyltransferase type 11" evidence="1">
    <location>
        <begin position="2"/>
        <end position="100"/>
    </location>
</feature>
<evidence type="ECO:0000313" key="2">
    <source>
        <dbReference type="EMBL" id="GIY36079.1"/>
    </source>
</evidence>
<dbReference type="SUPFAM" id="SSF53335">
    <property type="entry name" value="S-adenosyl-L-methionine-dependent methyltransferases"/>
    <property type="match status" value="1"/>
</dbReference>
<dbReference type="CDD" id="cd02440">
    <property type="entry name" value="AdoMet_MTases"/>
    <property type="match status" value="1"/>
</dbReference>
<evidence type="ECO:0000313" key="3">
    <source>
        <dbReference type="Proteomes" id="UP001054945"/>
    </source>
</evidence>
<sequence length="216" mass="24931">MDVGCGAGGTTAKLIFPLFTQSKKIFAVDFLPGMIDLAKRENSHPSIEYSVANIGDWSTVKQWEDQITKLVSVHCFEWVKDQKKCFQNVFKLLKKGGQAALCFGIDNYVSESHYKKYHASYYKQILEDIGFDIVYCKEEVKIDVFSSDEEYKIGYLNDDLDYEIFLINLCLDVLHSIPTKEEFQKDLFQELLKQNGRNKDGLPFHTANMIEIIIRK</sequence>
<name>A0AAV4SQ17_CAEEX</name>
<gene>
    <name evidence="2" type="primary">jhamt_5</name>
    <name evidence="2" type="ORF">CEXT_377361</name>
</gene>
<dbReference type="Gene3D" id="3.40.50.150">
    <property type="entry name" value="Vaccinia Virus protein VP39"/>
    <property type="match status" value="1"/>
</dbReference>
<keyword evidence="3" id="KW-1185">Reference proteome</keyword>
<organism evidence="2 3">
    <name type="scientific">Caerostris extrusa</name>
    <name type="common">Bark spider</name>
    <name type="synonym">Caerostris bankana</name>
    <dbReference type="NCBI Taxonomy" id="172846"/>
    <lineage>
        <taxon>Eukaryota</taxon>
        <taxon>Metazoa</taxon>
        <taxon>Ecdysozoa</taxon>
        <taxon>Arthropoda</taxon>
        <taxon>Chelicerata</taxon>
        <taxon>Arachnida</taxon>
        <taxon>Araneae</taxon>
        <taxon>Araneomorphae</taxon>
        <taxon>Entelegynae</taxon>
        <taxon>Araneoidea</taxon>
        <taxon>Araneidae</taxon>
        <taxon>Caerostris</taxon>
    </lineage>
</organism>
<dbReference type="Proteomes" id="UP001054945">
    <property type="component" value="Unassembled WGS sequence"/>
</dbReference>
<dbReference type="PANTHER" id="PTHR43861">
    <property type="entry name" value="TRANS-ACONITATE 2-METHYLTRANSFERASE-RELATED"/>
    <property type="match status" value="1"/>
</dbReference>
<proteinExistence type="predicted"/>
<reference evidence="2 3" key="1">
    <citation type="submission" date="2021-06" db="EMBL/GenBank/DDBJ databases">
        <title>Caerostris extrusa draft genome.</title>
        <authorList>
            <person name="Kono N."/>
            <person name="Arakawa K."/>
        </authorList>
    </citation>
    <scope>NUCLEOTIDE SEQUENCE [LARGE SCALE GENOMIC DNA]</scope>
</reference>
<dbReference type="GO" id="GO:0008757">
    <property type="term" value="F:S-adenosylmethionine-dependent methyltransferase activity"/>
    <property type="evidence" value="ECO:0007669"/>
    <property type="project" value="InterPro"/>
</dbReference>
<dbReference type="Pfam" id="PF08241">
    <property type="entry name" value="Methyltransf_11"/>
    <property type="match status" value="1"/>
</dbReference>
<dbReference type="AlphaFoldDB" id="A0AAV4SQ17"/>
<dbReference type="InterPro" id="IPR013216">
    <property type="entry name" value="Methyltransf_11"/>
</dbReference>
<dbReference type="EMBL" id="BPLR01010007">
    <property type="protein sequence ID" value="GIY36079.1"/>
    <property type="molecule type" value="Genomic_DNA"/>
</dbReference>
<accession>A0AAV4SQ17</accession>